<name>A0A026WMQ8_OOCBI</name>
<evidence type="ECO:0000313" key="2">
    <source>
        <dbReference type="Proteomes" id="UP000053097"/>
    </source>
</evidence>
<dbReference type="AlphaFoldDB" id="A0A026WMQ8"/>
<accession>A0A026WMQ8</accession>
<proteinExistence type="predicted"/>
<dbReference type="EMBL" id="KK107154">
    <property type="protein sequence ID" value="EZA56941.1"/>
    <property type="molecule type" value="Genomic_DNA"/>
</dbReference>
<keyword evidence="2" id="KW-1185">Reference proteome</keyword>
<sequence length="70" mass="7849">MLAAFTSHALSSIRTCFTSWRHEPTKCVFPLHNLFFKIPSTVKAKGVRAASFCGGLSERFLRADPFEARC</sequence>
<evidence type="ECO:0000313" key="1">
    <source>
        <dbReference type="EMBL" id="EZA56941.1"/>
    </source>
</evidence>
<gene>
    <name evidence="1" type="ORF">X777_02792</name>
</gene>
<organism evidence="1 2">
    <name type="scientific">Ooceraea biroi</name>
    <name type="common">Clonal raider ant</name>
    <name type="synonym">Cerapachys biroi</name>
    <dbReference type="NCBI Taxonomy" id="2015173"/>
    <lineage>
        <taxon>Eukaryota</taxon>
        <taxon>Metazoa</taxon>
        <taxon>Ecdysozoa</taxon>
        <taxon>Arthropoda</taxon>
        <taxon>Hexapoda</taxon>
        <taxon>Insecta</taxon>
        <taxon>Pterygota</taxon>
        <taxon>Neoptera</taxon>
        <taxon>Endopterygota</taxon>
        <taxon>Hymenoptera</taxon>
        <taxon>Apocrita</taxon>
        <taxon>Aculeata</taxon>
        <taxon>Formicoidea</taxon>
        <taxon>Formicidae</taxon>
        <taxon>Dorylinae</taxon>
        <taxon>Ooceraea</taxon>
    </lineage>
</organism>
<dbReference type="Proteomes" id="UP000053097">
    <property type="component" value="Unassembled WGS sequence"/>
</dbReference>
<reference evidence="1 2" key="1">
    <citation type="journal article" date="2014" name="Curr. Biol.">
        <title>The genome of the clonal raider ant Cerapachys biroi.</title>
        <authorList>
            <person name="Oxley P.R."/>
            <person name="Ji L."/>
            <person name="Fetter-Pruneda I."/>
            <person name="McKenzie S.K."/>
            <person name="Li C."/>
            <person name="Hu H."/>
            <person name="Zhang G."/>
            <person name="Kronauer D.J."/>
        </authorList>
    </citation>
    <scope>NUCLEOTIDE SEQUENCE [LARGE SCALE GENOMIC DNA]</scope>
</reference>
<protein>
    <submittedName>
        <fullName evidence="1">Uncharacterized protein</fullName>
    </submittedName>
</protein>